<gene>
    <name evidence="2" type="ORF">OAUR00152_LOCUS35646</name>
</gene>
<evidence type="ECO:0000259" key="1">
    <source>
        <dbReference type="Pfam" id="PF13472"/>
    </source>
</evidence>
<dbReference type="InterPro" id="IPR013830">
    <property type="entry name" value="SGNH_hydro"/>
</dbReference>
<dbReference type="Gene3D" id="3.40.50.1110">
    <property type="entry name" value="SGNH hydrolase"/>
    <property type="match status" value="1"/>
</dbReference>
<dbReference type="AlphaFoldDB" id="A0A7S4JXD0"/>
<dbReference type="InterPro" id="IPR036514">
    <property type="entry name" value="SGNH_hydro_sf"/>
</dbReference>
<proteinExistence type="predicted"/>
<accession>A0A7S4JXD0</accession>
<name>A0A7S4JXD0_9STRA</name>
<dbReference type="Pfam" id="PF13472">
    <property type="entry name" value="Lipase_GDSL_2"/>
    <property type="match status" value="1"/>
</dbReference>
<dbReference type="PANTHER" id="PTHR30383:SF5">
    <property type="entry name" value="SGNH HYDROLASE-TYPE ESTERASE DOMAIN-CONTAINING PROTEIN"/>
    <property type="match status" value="1"/>
</dbReference>
<dbReference type="InterPro" id="IPR051532">
    <property type="entry name" value="Ester_Hydrolysis_Enzymes"/>
</dbReference>
<dbReference type="SUPFAM" id="SSF52266">
    <property type="entry name" value="SGNH hydrolase"/>
    <property type="match status" value="1"/>
</dbReference>
<sequence length="257" mass="27928">MNINETKAISRDDNDVAGLDSRLTPTVYTGAEFLCYGDSLTAGYCSPEFAPYADALSESLGGAAVDHAGMSGWTAERMVRRADSDRESAFGLVYPGLRRLVRCRSGRRYSVVILMAGTNDLGFVPAEAIAANLARLHSMCHDAGVNTVAVTVPQSAFASDVTARGRLSLREKQREVNDLLRDFAADANSGSGSSRERRCLFVDMESRVPWSEGSADWMSDGLHMSKAGYEKFGRLLGPLISNFVEGAKRGEERKPSW</sequence>
<evidence type="ECO:0000313" key="2">
    <source>
        <dbReference type="EMBL" id="CAE2277328.1"/>
    </source>
</evidence>
<dbReference type="CDD" id="cd00229">
    <property type="entry name" value="SGNH_hydrolase"/>
    <property type="match status" value="1"/>
</dbReference>
<organism evidence="2">
    <name type="scientific">Odontella aurita</name>
    <dbReference type="NCBI Taxonomy" id="265563"/>
    <lineage>
        <taxon>Eukaryota</taxon>
        <taxon>Sar</taxon>
        <taxon>Stramenopiles</taxon>
        <taxon>Ochrophyta</taxon>
        <taxon>Bacillariophyta</taxon>
        <taxon>Mediophyceae</taxon>
        <taxon>Biddulphiophycidae</taxon>
        <taxon>Eupodiscales</taxon>
        <taxon>Odontellaceae</taxon>
        <taxon>Odontella</taxon>
    </lineage>
</organism>
<dbReference type="EMBL" id="HBKQ01051684">
    <property type="protein sequence ID" value="CAE2277328.1"/>
    <property type="molecule type" value="Transcribed_RNA"/>
</dbReference>
<reference evidence="2" key="1">
    <citation type="submission" date="2021-01" db="EMBL/GenBank/DDBJ databases">
        <authorList>
            <person name="Corre E."/>
            <person name="Pelletier E."/>
            <person name="Niang G."/>
            <person name="Scheremetjew M."/>
            <person name="Finn R."/>
            <person name="Kale V."/>
            <person name="Holt S."/>
            <person name="Cochrane G."/>
            <person name="Meng A."/>
            <person name="Brown T."/>
            <person name="Cohen L."/>
        </authorList>
    </citation>
    <scope>NUCLEOTIDE SEQUENCE</scope>
    <source>
        <strain evidence="2">Isolate 1302-5</strain>
    </source>
</reference>
<protein>
    <recommendedName>
        <fullName evidence="1">SGNH hydrolase-type esterase domain-containing protein</fullName>
    </recommendedName>
</protein>
<feature type="domain" description="SGNH hydrolase-type esterase" evidence="1">
    <location>
        <begin position="35"/>
        <end position="230"/>
    </location>
</feature>
<dbReference type="PANTHER" id="PTHR30383">
    <property type="entry name" value="THIOESTERASE 1/PROTEASE 1/LYSOPHOSPHOLIPASE L1"/>
    <property type="match status" value="1"/>
</dbReference>
<dbReference type="GO" id="GO:0004622">
    <property type="term" value="F:phosphatidylcholine lysophospholipase activity"/>
    <property type="evidence" value="ECO:0007669"/>
    <property type="project" value="TreeGrafter"/>
</dbReference>